<sequence>MAPFLQWLMFFCAWTIHFTNGQDEELPSGKIDFHFKTLDDKFVVRKNATFLKDNNGKADITIYMSDQDYEKKTRTFLKLELLINDKTYEFAAEDWLYNDLEFQSVEFDGKWVLVTSDFLELGFKYNTSSPDFELTVTETTMPETCTCLQQFDYNYPYKTDPKKYAKDFTTATLDIIKPKECQFTSCVWFLGDGTKEEQDDLVLTFSGKFDPVDQFFVKVDNGTVESFKSSSKNNQHITVSPKNFFTVHFIAGANPKTERHLKLQYNYTRIISPMEDPNFITE</sequence>
<evidence type="ECO:0000256" key="1">
    <source>
        <dbReference type="SAM" id="SignalP"/>
    </source>
</evidence>
<feature type="chain" id="PRO_5042012531" evidence="1">
    <location>
        <begin position="22"/>
        <end position="282"/>
    </location>
</feature>
<keyword evidence="1" id="KW-0732">Signal</keyword>
<dbReference type="Proteomes" id="UP000887575">
    <property type="component" value="Unassembled WGS sequence"/>
</dbReference>
<dbReference type="AlphaFoldDB" id="A0AAF3EKG0"/>
<feature type="signal peptide" evidence="1">
    <location>
        <begin position="1"/>
        <end position="21"/>
    </location>
</feature>
<evidence type="ECO:0000313" key="3">
    <source>
        <dbReference type="WBParaSite" id="MBELARI_LOCUS14508"/>
    </source>
</evidence>
<proteinExistence type="predicted"/>
<dbReference type="WBParaSite" id="MBELARI_LOCUS14508">
    <property type="protein sequence ID" value="MBELARI_LOCUS14508"/>
    <property type="gene ID" value="MBELARI_LOCUS14508"/>
</dbReference>
<reference evidence="3" key="1">
    <citation type="submission" date="2024-02" db="UniProtKB">
        <authorList>
            <consortium name="WormBaseParasite"/>
        </authorList>
    </citation>
    <scope>IDENTIFICATION</scope>
</reference>
<accession>A0AAF3EKG0</accession>
<evidence type="ECO:0000313" key="2">
    <source>
        <dbReference type="Proteomes" id="UP000887575"/>
    </source>
</evidence>
<name>A0AAF3EKG0_9BILA</name>
<organism evidence="2 3">
    <name type="scientific">Mesorhabditis belari</name>
    <dbReference type="NCBI Taxonomy" id="2138241"/>
    <lineage>
        <taxon>Eukaryota</taxon>
        <taxon>Metazoa</taxon>
        <taxon>Ecdysozoa</taxon>
        <taxon>Nematoda</taxon>
        <taxon>Chromadorea</taxon>
        <taxon>Rhabditida</taxon>
        <taxon>Rhabditina</taxon>
        <taxon>Rhabditomorpha</taxon>
        <taxon>Rhabditoidea</taxon>
        <taxon>Rhabditidae</taxon>
        <taxon>Mesorhabditinae</taxon>
        <taxon>Mesorhabditis</taxon>
    </lineage>
</organism>
<keyword evidence="2" id="KW-1185">Reference proteome</keyword>
<protein>
    <submittedName>
        <fullName evidence="3">Uncharacterized protein</fullName>
    </submittedName>
</protein>